<dbReference type="EMBL" id="FOKA01000021">
    <property type="protein sequence ID" value="SFB40227.1"/>
    <property type="molecule type" value="Genomic_DNA"/>
</dbReference>
<evidence type="ECO:0000313" key="1">
    <source>
        <dbReference type="EMBL" id="SFB40227.1"/>
    </source>
</evidence>
<proteinExistence type="predicted"/>
<dbReference type="Proteomes" id="UP000199012">
    <property type="component" value="Unassembled WGS sequence"/>
</dbReference>
<dbReference type="AlphaFoldDB" id="A0A1I1AQM9"/>
<evidence type="ECO:0000313" key="2">
    <source>
        <dbReference type="Proteomes" id="UP000199012"/>
    </source>
</evidence>
<dbReference type="RefSeq" id="WP_139224520.1">
    <property type="nucleotide sequence ID" value="NZ_BONM01000014.1"/>
</dbReference>
<name>A0A1I1AQM9_9CELL</name>
<gene>
    <name evidence="1" type="ORF">SAMN05421867_12137</name>
</gene>
<sequence length="82" mass="8783">MDHDDSAAVGTLRDSATVHAVRREMARRAGPLLERLSRDPLGDPQTAAELQEYAQLMASERVAQGRAARTRLGAMVAGGDLP</sequence>
<organism evidence="1 2">
    <name type="scientific">Cellulomonas marina</name>
    <dbReference type="NCBI Taxonomy" id="988821"/>
    <lineage>
        <taxon>Bacteria</taxon>
        <taxon>Bacillati</taxon>
        <taxon>Actinomycetota</taxon>
        <taxon>Actinomycetes</taxon>
        <taxon>Micrococcales</taxon>
        <taxon>Cellulomonadaceae</taxon>
        <taxon>Cellulomonas</taxon>
    </lineage>
</organism>
<dbReference type="STRING" id="988821.SAMN05421867_12137"/>
<keyword evidence="2" id="KW-1185">Reference proteome</keyword>
<accession>A0A1I1AQM9</accession>
<reference evidence="2" key="1">
    <citation type="submission" date="2016-10" db="EMBL/GenBank/DDBJ databases">
        <authorList>
            <person name="Varghese N."/>
            <person name="Submissions S."/>
        </authorList>
    </citation>
    <scope>NUCLEOTIDE SEQUENCE [LARGE SCALE GENOMIC DNA]</scope>
    <source>
        <strain evidence="2">CGMCC 4.6945</strain>
    </source>
</reference>
<protein>
    <submittedName>
        <fullName evidence="1">Uncharacterized protein</fullName>
    </submittedName>
</protein>